<evidence type="ECO:0000313" key="2">
    <source>
        <dbReference type="EMBL" id="CAL6115630.1"/>
    </source>
</evidence>
<gene>
    <name evidence="1" type="ORF">HINF_LOCUS18960</name>
    <name evidence="2" type="ORF">HINF_LOCUS78711</name>
</gene>
<sequence>MINLYQFNQQHVAVCRCLASDLFLAPRRAISTLCAATTLSLSQLRNLLIQSVDNSSKYKIQYHSWDFLPFSDFSFFSDLGTPPSLMTMSLKMSLSSLSLRMAVKMLFGTRRWQLCCPCGSRLL</sequence>
<evidence type="ECO:0000313" key="1">
    <source>
        <dbReference type="EMBL" id="CAI9931315.1"/>
    </source>
</evidence>
<accession>A0AA86TW63</accession>
<proteinExistence type="predicted"/>
<comment type="caution">
    <text evidence="1">The sequence shown here is derived from an EMBL/GenBank/DDBJ whole genome shotgun (WGS) entry which is preliminary data.</text>
</comment>
<organism evidence="1">
    <name type="scientific">Hexamita inflata</name>
    <dbReference type="NCBI Taxonomy" id="28002"/>
    <lineage>
        <taxon>Eukaryota</taxon>
        <taxon>Metamonada</taxon>
        <taxon>Diplomonadida</taxon>
        <taxon>Hexamitidae</taxon>
        <taxon>Hexamitinae</taxon>
        <taxon>Hexamita</taxon>
    </lineage>
</organism>
<protein>
    <submittedName>
        <fullName evidence="2">Hypothetical_protein</fullName>
    </submittedName>
</protein>
<dbReference type="EMBL" id="CAXDID020000897">
    <property type="protein sequence ID" value="CAL6115630.1"/>
    <property type="molecule type" value="Genomic_DNA"/>
</dbReference>
<dbReference type="AlphaFoldDB" id="A0AA86TW63"/>
<keyword evidence="3" id="KW-1185">Reference proteome</keyword>
<dbReference type="Proteomes" id="UP001642409">
    <property type="component" value="Unassembled WGS sequence"/>
</dbReference>
<reference evidence="2 3" key="2">
    <citation type="submission" date="2024-07" db="EMBL/GenBank/DDBJ databases">
        <authorList>
            <person name="Akdeniz Z."/>
        </authorList>
    </citation>
    <scope>NUCLEOTIDE SEQUENCE [LARGE SCALE GENOMIC DNA]</scope>
</reference>
<dbReference type="EMBL" id="CATOUU010000481">
    <property type="protein sequence ID" value="CAI9931315.1"/>
    <property type="molecule type" value="Genomic_DNA"/>
</dbReference>
<name>A0AA86TW63_9EUKA</name>
<reference evidence="1" key="1">
    <citation type="submission" date="2023-06" db="EMBL/GenBank/DDBJ databases">
        <authorList>
            <person name="Kurt Z."/>
        </authorList>
    </citation>
    <scope>NUCLEOTIDE SEQUENCE</scope>
</reference>
<evidence type="ECO:0000313" key="3">
    <source>
        <dbReference type="Proteomes" id="UP001642409"/>
    </source>
</evidence>